<dbReference type="GO" id="GO:0009927">
    <property type="term" value="F:histidine phosphotransfer kinase activity"/>
    <property type="evidence" value="ECO:0007669"/>
    <property type="project" value="TreeGrafter"/>
</dbReference>
<dbReference type="PANTHER" id="PTHR43047:SF72">
    <property type="entry name" value="OSMOSENSING HISTIDINE PROTEIN KINASE SLN1"/>
    <property type="match status" value="1"/>
</dbReference>
<dbReference type="SUPFAM" id="SSF158472">
    <property type="entry name" value="HAMP domain-like"/>
    <property type="match status" value="1"/>
</dbReference>
<keyword evidence="17" id="KW-1185">Reference proteome</keyword>
<dbReference type="InterPro" id="IPR000014">
    <property type="entry name" value="PAS"/>
</dbReference>
<dbReference type="Gene3D" id="3.30.450.20">
    <property type="entry name" value="PAS domain"/>
    <property type="match status" value="1"/>
</dbReference>
<evidence type="ECO:0000313" key="16">
    <source>
        <dbReference type="EMBL" id="TQD28357.1"/>
    </source>
</evidence>
<evidence type="ECO:0000256" key="12">
    <source>
        <dbReference type="SAM" id="Phobius"/>
    </source>
</evidence>
<dbReference type="NCBIfam" id="TIGR00229">
    <property type="entry name" value="sensory_box"/>
    <property type="match status" value="1"/>
</dbReference>
<evidence type="ECO:0000259" key="15">
    <source>
        <dbReference type="PROSITE" id="PS50885"/>
    </source>
</evidence>
<dbReference type="SUPFAM" id="SSF47384">
    <property type="entry name" value="Homodimeric domain of signal transducing histidine kinase"/>
    <property type="match status" value="1"/>
</dbReference>
<dbReference type="Pfam" id="PF00672">
    <property type="entry name" value="HAMP"/>
    <property type="match status" value="1"/>
</dbReference>
<keyword evidence="12" id="KW-1133">Transmembrane helix</keyword>
<keyword evidence="5" id="KW-0597">Phosphoprotein</keyword>
<dbReference type="SUPFAM" id="SSF55874">
    <property type="entry name" value="ATPase domain of HSP90 chaperone/DNA topoisomerase II/histidine kinase"/>
    <property type="match status" value="1"/>
</dbReference>
<keyword evidence="12" id="KW-0812">Transmembrane</keyword>
<protein>
    <recommendedName>
        <fullName evidence="3">histidine kinase</fullName>
        <ecNumber evidence="3">2.7.13.3</ecNumber>
    </recommendedName>
</protein>
<keyword evidence="11 12" id="KW-0472">Membrane</keyword>
<keyword evidence="9" id="KW-0067">ATP-binding</keyword>
<dbReference type="FunFam" id="3.30.565.10:FF:000023">
    <property type="entry name" value="PAS domain-containing sensor histidine kinase"/>
    <property type="match status" value="1"/>
</dbReference>
<reference evidence="16 17" key="1">
    <citation type="submission" date="2019-06" db="EMBL/GenBank/DDBJ databases">
        <title>Draft genome sequence of Methanolobus vulcani B1d.</title>
        <authorList>
            <person name="Creighbaum A.J."/>
            <person name="Ticak T."/>
            <person name="Hariraju D."/>
            <person name="Arivett B.A."/>
            <person name="Ferguson D.J.Jr."/>
        </authorList>
    </citation>
    <scope>NUCLEOTIDE SEQUENCE [LARGE SCALE GENOMIC DNA]</scope>
    <source>
        <strain evidence="16 17">B1d</strain>
    </source>
</reference>
<comment type="caution">
    <text evidence="16">The sequence shown here is derived from an EMBL/GenBank/DDBJ whole genome shotgun (WGS) entry which is preliminary data.</text>
</comment>
<dbReference type="FunFam" id="1.10.287.130:FF:000038">
    <property type="entry name" value="Sensory transduction histidine kinase"/>
    <property type="match status" value="1"/>
</dbReference>
<accession>A0A7Z8KRF4</accession>
<evidence type="ECO:0000256" key="1">
    <source>
        <dbReference type="ARBA" id="ARBA00000085"/>
    </source>
</evidence>
<evidence type="ECO:0000256" key="4">
    <source>
        <dbReference type="ARBA" id="ARBA00022475"/>
    </source>
</evidence>
<evidence type="ECO:0000256" key="2">
    <source>
        <dbReference type="ARBA" id="ARBA00004236"/>
    </source>
</evidence>
<dbReference type="InterPro" id="IPR004358">
    <property type="entry name" value="Sig_transdc_His_kin-like_C"/>
</dbReference>
<evidence type="ECO:0000256" key="5">
    <source>
        <dbReference type="ARBA" id="ARBA00022553"/>
    </source>
</evidence>
<dbReference type="EC" id="2.7.13.3" evidence="3"/>
<feature type="domain" description="Histidine kinase" evidence="13">
    <location>
        <begin position="479"/>
        <end position="698"/>
    </location>
</feature>
<evidence type="ECO:0000256" key="7">
    <source>
        <dbReference type="ARBA" id="ARBA00022741"/>
    </source>
</evidence>
<keyword evidence="10" id="KW-0902">Two-component regulatory system</keyword>
<feature type="domain" description="HAMP" evidence="15">
    <location>
        <begin position="297"/>
        <end position="342"/>
    </location>
</feature>
<comment type="subcellular location">
    <subcellularLocation>
        <location evidence="2">Cell membrane</location>
    </subcellularLocation>
</comment>
<dbReference type="InterPro" id="IPR003660">
    <property type="entry name" value="HAMP_dom"/>
</dbReference>
<keyword evidence="6" id="KW-0808">Transferase</keyword>
<dbReference type="Pfam" id="PF02518">
    <property type="entry name" value="HATPase_c"/>
    <property type="match status" value="1"/>
</dbReference>
<dbReference type="CDD" id="cd06225">
    <property type="entry name" value="HAMP"/>
    <property type="match status" value="1"/>
</dbReference>
<evidence type="ECO:0000256" key="9">
    <source>
        <dbReference type="ARBA" id="ARBA00022840"/>
    </source>
</evidence>
<dbReference type="Gene3D" id="6.10.340.10">
    <property type="match status" value="1"/>
</dbReference>
<dbReference type="GO" id="GO:0000155">
    <property type="term" value="F:phosphorelay sensor kinase activity"/>
    <property type="evidence" value="ECO:0007669"/>
    <property type="project" value="InterPro"/>
</dbReference>
<dbReference type="PANTHER" id="PTHR43047">
    <property type="entry name" value="TWO-COMPONENT HISTIDINE PROTEIN KINASE"/>
    <property type="match status" value="1"/>
</dbReference>
<evidence type="ECO:0000259" key="14">
    <source>
        <dbReference type="PROSITE" id="PS50112"/>
    </source>
</evidence>
<evidence type="ECO:0000256" key="6">
    <source>
        <dbReference type="ARBA" id="ARBA00022679"/>
    </source>
</evidence>
<dbReference type="CDD" id="cd00082">
    <property type="entry name" value="HisKA"/>
    <property type="match status" value="1"/>
</dbReference>
<dbReference type="SUPFAM" id="SSF55785">
    <property type="entry name" value="PYP-like sensor domain (PAS domain)"/>
    <property type="match status" value="1"/>
</dbReference>
<keyword evidence="8" id="KW-0418">Kinase</keyword>
<dbReference type="InterPro" id="IPR036890">
    <property type="entry name" value="HATPase_C_sf"/>
</dbReference>
<organism evidence="16 17">
    <name type="scientific">Methanolobus vulcani</name>
    <dbReference type="NCBI Taxonomy" id="38026"/>
    <lineage>
        <taxon>Archaea</taxon>
        <taxon>Methanobacteriati</taxon>
        <taxon>Methanobacteriota</taxon>
        <taxon>Stenosarchaea group</taxon>
        <taxon>Methanomicrobia</taxon>
        <taxon>Methanosarcinales</taxon>
        <taxon>Methanosarcinaceae</taxon>
        <taxon>Methanolobus</taxon>
    </lineage>
</organism>
<gene>
    <name evidence="16" type="ORF">FKV42_01440</name>
</gene>
<dbReference type="Proteomes" id="UP000319335">
    <property type="component" value="Unassembled WGS sequence"/>
</dbReference>
<dbReference type="SMART" id="SM00388">
    <property type="entry name" value="HisKA"/>
    <property type="match status" value="1"/>
</dbReference>
<keyword evidence="7" id="KW-0547">Nucleotide-binding</keyword>
<dbReference type="OrthoDB" id="125510at2157"/>
<dbReference type="GO" id="GO:0005524">
    <property type="term" value="F:ATP binding"/>
    <property type="evidence" value="ECO:0007669"/>
    <property type="project" value="UniProtKB-KW"/>
</dbReference>
<dbReference type="PRINTS" id="PR00344">
    <property type="entry name" value="BCTRLSENSOR"/>
</dbReference>
<evidence type="ECO:0000259" key="13">
    <source>
        <dbReference type="PROSITE" id="PS50109"/>
    </source>
</evidence>
<dbReference type="Gene3D" id="1.10.287.130">
    <property type="match status" value="1"/>
</dbReference>
<evidence type="ECO:0000256" key="8">
    <source>
        <dbReference type="ARBA" id="ARBA00022777"/>
    </source>
</evidence>
<dbReference type="GO" id="GO:0005886">
    <property type="term" value="C:plasma membrane"/>
    <property type="evidence" value="ECO:0007669"/>
    <property type="project" value="UniProtKB-SubCell"/>
</dbReference>
<dbReference type="InterPro" id="IPR036097">
    <property type="entry name" value="HisK_dim/P_sf"/>
</dbReference>
<dbReference type="EMBL" id="VIAQ01000006">
    <property type="protein sequence ID" value="TQD28357.1"/>
    <property type="molecule type" value="Genomic_DNA"/>
</dbReference>
<dbReference type="InterPro" id="IPR003661">
    <property type="entry name" value="HisK_dim/P_dom"/>
</dbReference>
<sequence length="701" mass="77639">MEMEKRDLFLHTILFVSAVFLMIIFSYLLFSSSFDTLEERYAIHNTHMLVDEIEDDEVNVISSTASNLALYAQYEIIGPFNDKLEEKLSDDELLISHDVESLLVYNTSTTSLVFKHTIDGSPSSAGLESYFVSNPEAFSRCMDTGSLSGLVFLPERTLVVAMECFGRAGETNGSEMVIVISRTIDLNEIAITQDGTISISLEEIKPPFEINGEVPGQIAGDVSVGKFEEGTPAGTLPLYDIMGRPAKLLKVGTMGHTEAEGIQLLSLLALTLIAISSIELFIHIHLAKNMNYAKFSQLVHGLGKIQKSGDLTSRIEIAGDDEVNWLADNVNNMLDSLEENEGKYHSLFEELNDAIIIFGPGASLVDANSKTSELLEYEQPELFAMDLTLLSPEGYSPDLADIYEKTIRDGSVRSEIKLKLSSGREIHAGISSSVIDKKQGTVQVIIRDITEKKLYEEALLNAKIEADAANRAKSQFLANMSHELRTPLNSIIGFSDMLLLRSFGDINDKQEHYLNNVSNSGKHLLNVINDILDLSKIEAGMMELNLDDVNVFELTDDVMGTISSIAVRKNINLESRIDEELTTIKADRMKIRQTLLNLLSNAVKFTPENGNITLGIKIQGRYAQFSVKDTGIGISKHDQESLFQEFTQVDSAHNRKYEGTGLGLALVKKFAEMHNGRVWVESKLGEGSCFYFEIPVDGTQQ</sequence>
<feature type="domain" description="PAS" evidence="14">
    <location>
        <begin position="340"/>
        <end position="410"/>
    </location>
</feature>
<dbReference type="Pfam" id="PF00512">
    <property type="entry name" value="HisKA"/>
    <property type="match status" value="1"/>
</dbReference>
<evidence type="ECO:0000256" key="10">
    <source>
        <dbReference type="ARBA" id="ARBA00023012"/>
    </source>
</evidence>
<dbReference type="InterPro" id="IPR003594">
    <property type="entry name" value="HATPase_dom"/>
</dbReference>
<dbReference type="AlphaFoldDB" id="A0A7Z8KRF4"/>
<proteinExistence type="predicted"/>
<dbReference type="CDD" id="cd16922">
    <property type="entry name" value="HATPase_EvgS-ArcB-TorS-like"/>
    <property type="match status" value="1"/>
</dbReference>
<dbReference type="InterPro" id="IPR005467">
    <property type="entry name" value="His_kinase_dom"/>
</dbReference>
<name>A0A7Z8KRF4_9EURY</name>
<dbReference type="PROSITE" id="PS50112">
    <property type="entry name" value="PAS"/>
    <property type="match status" value="1"/>
</dbReference>
<dbReference type="RefSeq" id="WP_154808461.1">
    <property type="nucleotide sequence ID" value="NZ_VIAQ01000006.1"/>
</dbReference>
<dbReference type="Gene3D" id="3.30.565.10">
    <property type="entry name" value="Histidine kinase-like ATPase, C-terminal domain"/>
    <property type="match status" value="1"/>
</dbReference>
<feature type="transmembrane region" description="Helical" evidence="12">
    <location>
        <begin position="264"/>
        <end position="286"/>
    </location>
</feature>
<dbReference type="SMART" id="SM00387">
    <property type="entry name" value="HATPase_c"/>
    <property type="match status" value="1"/>
</dbReference>
<dbReference type="PROSITE" id="PS50885">
    <property type="entry name" value="HAMP"/>
    <property type="match status" value="1"/>
</dbReference>
<comment type="catalytic activity">
    <reaction evidence="1">
        <text>ATP + protein L-histidine = ADP + protein N-phospho-L-histidine.</text>
        <dbReference type="EC" id="2.7.13.3"/>
    </reaction>
</comment>
<keyword evidence="4" id="KW-1003">Cell membrane</keyword>
<evidence type="ECO:0000256" key="3">
    <source>
        <dbReference type="ARBA" id="ARBA00012438"/>
    </source>
</evidence>
<dbReference type="PROSITE" id="PS50109">
    <property type="entry name" value="HIS_KIN"/>
    <property type="match status" value="1"/>
</dbReference>
<dbReference type="InterPro" id="IPR035965">
    <property type="entry name" value="PAS-like_dom_sf"/>
</dbReference>
<feature type="transmembrane region" description="Helical" evidence="12">
    <location>
        <begin position="12"/>
        <end position="30"/>
    </location>
</feature>
<evidence type="ECO:0000256" key="11">
    <source>
        <dbReference type="ARBA" id="ARBA00023136"/>
    </source>
</evidence>
<evidence type="ECO:0000313" key="17">
    <source>
        <dbReference type="Proteomes" id="UP000319335"/>
    </source>
</evidence>